<proteinExistence type="predicted"/>
<dbReference type="EMBL" id="VLLB01000001">
    <property type="protein sequence ID" value="TWI69881.1"/>
    <property type="molecule type" value="Genomic_DNA"/>
</dbReference>
<dbReference type="Proteomes" id="UP000318431">
    <property type="component" value="Unassembled WGS sequence"/>
</dbReference>
<dbReference type="InterPro" id="IPR010835">
    <property type="entry name" value="DUF1439"/>
</dbReference>
<accession>A0A562RLH1</accession>
<gene>
    <name evidence="1" type="ORF">IP91_00955</name>
</gene>
<dbReference type="Gene3D" id="3.15.10.40">
    <property type="entry name" value="Uncharacterised protein PF07273, DUF1439"/>
    <property type="match status" value="1"/>
</dbReference>
<comment type="caution">
    <text evidence="1">The sequence shown here is derived from an EMBL/GenBank/DDBJ whole genome shotgun (WGS) entry which is preliminary data.</text>
</comment>
<organism evidence="1 2">
    <name type="scientific">Pseudoduganella lurida</name>
    <dbReference type="NCBI Taxonomy" id="1036180"/>
    <lineage>
        <taxon>Bacteria</taxon>
        <taxon>Pseudomonadati</taxon>
        <taxon>Pseudomonadota</taxon>
        <taxon>Betaproteobacteria</taxon>
        <taxon>Burkholderiales</taxon>
        <taxon>Oxalobacteraceae</taxon>
        <taxon>Telluria group</taxon>
        <taxon>Pseudoduganella</taxon>
    </lineage>
</organism>
<dbReference type="AlphaFoldDB" id="A0A562RLH1"/>
<evidence type="ECO:0000313" key="2">
    <source>
        <dbReference type="Proteomes" id="UP000318431"/>
    </source>
</evidence>
<reference evidence="1 2" key="1">
    <citation type="journal article" date="2015" name="Stand. Genomic Sci.">
        <title>Genomic Encyclopedia of Bacterial and Archaeal Type Strains, Phase III: the genomes of soil and plant-associated and newly described type strains.</title>
        <authorList>
            <person name="Whitman W.B."/>
            <person name="Woyke T."/>
            <person name="Klenk H.P."/>
            <person name="Zhou Y."/>
            <person name="Lilburn T.G."/>
            <person name="Beck B.J."/>
            <person name="De Vos P."/>
            <person name="Vandamme P."/>
            <person name="Eisen J.A."/>
            <person name="Garrity G."/>
            <person name="Hugenholtz P."/>
            <person name="Kyrpides N.C."/>
        </authorList>
    </citation>
    <scope>NUCLEOTIDE SEQUENCE [LARGE SCALE GENOMIC DNA]</scope>
    <source>
        <strain evidence="1 2">CGMCC 1.10822</strain>
    </source>
</reference>
<dbReference type="RefSeq" id="WP_145647600.1">
    <property type="nucleotide sequence ID" value="NZ_VLLB01000001.1"/>
</dbReference>
<protein>
    <submittedName>
        <fullName evidence="1">Uncharacterized protein DUF1439</fullName>
    </submittedName>
</protein>
<name>A0A562RLH1_9BURK</name>
<dbReference type="Pfam" id="PF07273">
    <property type="entry name" value="DUF1439"/>
    <property type="match status" value="1"/>
</dbReference>
<keyword evidence="2" id="KW-1185">Reference proteome</keyword>
<sequence length="191" mass="20832">MQTTLLARRRRFGWVALAVAAGALLGGCASLTGPREVAVPLERLQRGLEQKFPLQQRALGVFELQLARPQVTVLRDNDRLALAADVSITSPLLRQAVQGSVSLSGRLLVDNVRNAVVLGDAHIDRFTVGGADERLQGQLTAAANVVAEKLVRDMPVYHFRPDELRYLGVQYVPTTIRTTADGLAIRFEPAK</sequence>
<dbReference type="OrthoDB" id="8535650at2"/>
<evidence type="ECO:0000313" key="1">
    <source>
        <dbReference type="EMBL" id="TWI69881.1"/>
    </source>
</evidence>